<feature type="domain" description="EFHB C-terminal EF-hand" evidence="1">
    <location>
        <begin position="447"/>
        <end position="519"/>
    </location>
</feature>
<dbReference type="Proteomes" id="UP001153954">
    <property type="component" value="Unassembled WGS sequence"/>
</dbReference>
<dbReference type="AlphaFoldDB" id="A0AAU9TVG9"/>
<dbReference type="Pfam" id="PF25325">
    <property type="entry name" value="EF-hand_EFHB_C"/>
    <property type="match status" value="1"/>
</dbReference>
<evidence type="ECO:0000259" key="1">
    <source>
        <dbReference type="Pfam" id="PF25325"/>
    </source>
</evidence>
<gene>
    <name evidence="2" type="ORF">EEDITHA_LOCUS5620</name>
</gene>
<organism evidence="2 3">
    <name type="scientific">Euphydryas editha</name>
    <name type="common">Edith's checkerspot</name>
    <dbReference type="NCBI Taxonomy" id="104508"/>
    <lineage>
        <taxon>Eukaryota</taxon>
        <taxon>Metazoa</taxon>
        <taxon>Ecdysozoa</taxon>
        <taxon>Arthropoda</taxon>
        <taxon>Hexapoda</taxon>
        <taxon>Insecta</taxon>
        <taxon>Pterygota</taxon>
        <taxon>Neoptera</taxon>
        <taxon>Endopterygota</taxon>
        <taxon>Lepidoptera</taxon>
        <taxon>Glossata</taxon>
        <taxon>Ditrysia</taxon>
        <taxon>Papilionoidea</taxon>
        <taxon>Nymphalidae</taxon>
        <taxon>Nymphalinae</taxon>
        <taxon>Euphydryas</taxon>
    </lineage>
</organism>
<dbReference type="InterPro" id="IPR057428">
    <property type="entry name" value="EFHB_EF-hand_C"/>
</dbReference>
<protein>
    <recommendedName>
        <fullName evidence="1">EFHB C-terminal EF-hand domain-containing protein</fullName>
    </recommendedName>
</protein>
<sequence>MPVDCQKSTSGGKGNQGMFIERDKKVCAAGLPTAQPNDFVADCLQHYLLKDEVDALISDSIIPSKKPRPSPPLRYPLPLDKRFAGPFGQVAELINPPLKTKFQTLVDDLKDTPYSSYWKKPLGKGSDQVPMLPEGLDTLKTTFGKKTEFHGCLYDIVMPKEPIRYDNINTKSKEPGVQVTRNYCTPAYNPDLTFGYRTFVDKRGTYARYCFTDDRIILGNGDKTITNILQSNFKDATQPKTGTVLAPNNNVNNLPQGHTFGKLKPPDNIVECLTFCERKPDQDFYRKCLGHLNSLRKYLSKRFLPTFFRGFYLSLKYFDDAKSDWLPKDIVYKACASKLIRFDSALIEPLLLLWNAFDGNKIKYKTFIHIINYKEPLPEIPKMSDLPPNCLDFRTTYTDMVKPGQEKDERPMAGIPSGRYFDLDFPITPENCCKADRSCLPHESDMKACLCPSVLTLFHVNHRDMYAKREPHVIKKVFEGAGECLNDETFDAIWEEAKTYHSKGWVCYETFRRALEKYLRNNNNRKKKK</sequence>
<evidence type="ECO:0000313" key="3">
    <source>
        <dbReference type="Proteomes" id="UP001153954"/>
    </source>
</evidence>
<comment type="caution">
    <text evidence="2">The sequence shown here is derived from an EMBL/GenBank/DDBJ whole genome shotgun (WGS) entry which is preliminary data.</text>
</comment>
<keyword evidence="3" id="KW-1185">Reference proteome</keyword>
<evidence type="ECO:0000313" key="2">
    <source>
        <dbReference type="EMBL" id="CAH2089580.1"/>
    </source>
</evidence>
<dbReference type="EMBL" id="CAKOGL010000008">
    <property type="protein sequence ID" value="CAH2089580.1"/>
    <property type="molecule type" value="Genomic_DNA"/>
</dbReference>
<accession>A0AAU9TVG9</accession>
<reference evidence="2" key="1">
    <citation type="submission" date="2022-03" db="EMBL/GenBank/DDBJ databases">
        <authorList>
            <person name="Tunstrom K."/>
        </authorList>
    </citation>
    <scope>NUCLEOTIDE SEQUENCE</scope>
</reference>
<proteinExistence type="predicted"/>
<name>A0AAU9TVG9_EUPED</name>